<evidence type="ECO:0000313" key="9">
    <source>
        <dbReference type="EMBL" id="BDY12425.1"/>
    </source>
</evidence>
<evidence type="ECO:0000256" key="4">
    <source>
        <dbReference type="ARBA" id="ARBA00022692"/>
    </source>
</evidence>
<gene>
    <name evidence="9" type="ORF">HCR_07370</name>
</gene>
<evidence type="ECO:0000256" key="3">
    <source>
        <dbReference type="ARBA" id="ARBA00022475"/>
    </source>
</evidence>
<name>A0ABN6WTI7_9BACT</name>
<reference evidence="9 10" key="1">
    <citation type="submission" date="2023-03" db="EMBL/GenBank/DDBJ databases">
        <title>Description of Hydrogenimonas sp. ISO32.</title>
        <authorList>
            <person name="Mino S."/>
            <person name="Fukazawa S."/>
            <person name="Sawabe T."/>
        </authorList>
    </citation>
    <scope>NUCLEOTIDE SEQUENCE [LARGE SCALE GENOMIC DNA]</scope>
    <source>
        <strain evidence="9 10">ISO32</strain>
    </source>
</reference>
<evidence type="ECO:0000313" key="10">
    <source>
        <dbReference type="Proteomes" id="UP001321445"/>
    </source>
</evidence>
<keyword evidence="3" id="KW-1003">Cell membrane</keyword>
<keyword evidence="4 7" id="KW-0812">Transmembrane</keyword>
<feature type="transmembrane region" description="Helical" evidence="7">
    <location>
        <begin position="305"/>
        <end position="329"/>
    </location>
</feature>
<comment type="subcellular location">
    <subcellularLocation>
        <location evidence="1">Cell membrane</location>
        <topology evidence="1">Multi-pass membrane protein</topology>
    </subcellularLocation>
</comment>
<dbReference type="Pfam" id="PF02687">
    <property type="entry name" value="FtsX"/>
    <property type="match status" value="1"/>
</dbReference>
<keyword evidence="5 7" id="KW-1133">Transmembrane helix</keyword>
<evidence type="ECO:0000256" key="1">
    <source>
        <dbReference type="ARBA" id="ARBA00004651"/>
    </source>
</evidence>
<sequence length="389" mass="43307">MKNLFAFALSSLMRRGSKNLFIFVIFALMIFILASIFMITHSLKVEMFTTLEALPDITVQRVVAGKQTDIEADRSETIARIFGVSDAIPRVWGYYYFPKAGVNFSIVGVEAFGKQYKKELDMVADTYAEGLVEEDTMIVGQGVYETLKRNFFNDYFYFVKPDGELTKVTVGGVFKPATTLESNDIIVMESSLVRDIFGMEEGAATDIVVHVANPEEVATIAKKIGEHYPDTRVITKEDLRISYQNVFDYKSGIFLALFIIAIFTFFIIIYDKASGLSSEEKREIGILKALGWKIGDILNVKFFEAAVISVGAYFLAVTLALGYVFGLGAPLMRDLFMGYSVLKPPFDLPFALDGGTLALIFFTTVPVYIAATLIPSWKAATLEADEVIR</sequence>
<accession>A0ABN6WTI7</accession>
<keyword evidence="10" id="KW-1185">Reference proteome</keyword>
<evidence type="ECO:0000256" key="2">
    <source>
        <dbReference type="ARBA" id="ARBA00005236"/>
    </source>
</evidence>
<evidence type="ECO:0000256" key="5">
    <source>
        <dbReference type="ARBA" id="ARBA00022989"/>
    </source>
</evidence>
<feature type="transmembrane region" description="Helical" evidence="7">
    <location>
        <begin position="20"/>
        <end position="39"/>
    </location>
</feature>
<dbReference type="PANTHER" id="PTHR30489:SF0">
    <property type="entry name" value="LIPOPROTEIN-RELEASING SYSTEM TRANSMEMBRANE PROTEIN LOLE"/>
    <property type="match status" value="1"/>
</dbReference>
<evidence type="ECO:0000256" key="7">
    <source>
        <dbReference type="SAM" id="Phobius"/>
    </source>
</evidence>
<evidence type="ECO:0000259" key="8">
    <source>
        <dbReference type="Pfam" id="PF02687"/>
    </source>
</evidence>
<proteinExistence type="inferred from homology"/>
<organism evidence="9 10">
    <name type="scientific">Hydrogenimonas cancrithermarum</name>
    <dbReference type="NCBI Taxonomy" id="2993563"/>
    <lineage>
        <taxon>Bacteria</taxon>
        <taxon>Pseudomonadati</taxon>
        <taxon>Campylobacterota</taxon>
        <taxon>Epsilonproteobacteria</taxon>
        <taxon>Campylobacterales</taxon>
        <taxon>Hydrogenimonadaceae</taxon>
        <taxon>Hydrogenimonas</taxon>
    </lineage>
</organism>
<feature type="transmembrane region" description="Helical" evidence="7">
    <location>
        <begin position="252"/>
        <end position="270"/>
    </location>
</feature>
<dbReference type="InterPro" id="IPR003838">
    <property type="entry name" value="ABC3_permease_C"/>
</dbReference>
<protein>
    <submittedName>
        <fullName evidence="9">ABC transporter permease</fullName>
    </submittedName>
</protein>
<feature type="transmembrane region" description="Helical" evidence="7">
    <location>
        <begin position="350"/>
        <end position="371"/>
    </location>
</feature>
<dbReference type="PANTHER" id="PTHR30489">
    <property type="entry name" value="LIPOPROTEIN-RELEASING SYSTEM TRANSMEMBRANE PROTEIN LOLE"/>
    <property type="match status" value="1"/>
</dbReference>
<feature type="domain" description="ABC3 transporter permease C-terminal" evidence="8">
    <location>
        <begin position="257"/>
        <end position="383"/>
    </location>
</feature>
<dbReference type="InterPro" id="IPR051447">
    <property type="entry name" value="Lipoprotein-release_system"/>
</dbReference>
<dbReference type="Proteomes" id="UP001321445">
    <property type="component" value="Chromosome"/>
</dbReference>
<dbReference type="EMBL" id="AP027370">
    <property type="protein sequence ID" value="BDY12425.1"/>
    <property type="molecule type" value="Genomic_DNA"/>
</dbReference>
<comment type="similarity">
    <text evidence="2">Belongs to the ABC-4 integral membrane protein family. LolC/E subfamily.</text>
</comment>
<evidence type="ECO:0000256" key="6">
    <source>
        <dbReference type="ARBA" id="ARBA00023136"/>
    </source>
</evidence>
<keyword evidence="6 7" id="KW-0472">Membrane</keyword>
<dbReference type="RefSeq" id="WP_286337621.1">
    <property type="nucleotide sequence ID" value="NZ_AP027370.1"/>
</dbReference>